<keyword evidence="1" id="KW-0732">Signal</keyword>
<dbReference type="GO" id="GO:0006693">
    <property type="term" value="P:prostaglandin metabolic process"/>
    <property type="evidence" value="ECO:0007669"/>
    <property type="project" value="TreeGrafter"/>
</dbReference>
<evidence type="ECO:0000313" key="3">
    <source>
        <dbReference type="Proteomes" id="UP000801492"/>
    </source>
</evidence>
<dbReference type="Gene3D" id="3.40.50.720">
    <property type="entry name" value="NAD(P)-binding Rossmann-like Domain"/>
    <property type="match status" value="1"/>
</dbReference>
<dbReference type="PANTHER" id="PTHR43205">
    <property type="entry name" value="PROSTAGLANDIN REDUCTASE"/>
    <property type="match status" value="1"/>
</dbReference>
<feature type="chain" id="PRO_5035480508" evidence="1">
    <location>
        <begin position="19"/>
        <end position="250"/>
    </location>
</feature>
<organism evidence="2 3">
    <name type="scientific">Ignelater luminosus</name>
    <name type="common">Cucubano</name>
    <name type="synonym">Pyrophorus luminosus</name>
    <dbReference type="NCBI Taxonomy" id="2038154"/>
    <lineage>
        <taxon>Eukaryota</taxon>
        <taxon>Metazoa</taxon>
        <taxon>Ecdysozoa</taxon>
        <taxon>Arthropoda</taxon>
        <taxon>Hexapoda</taxon>
        <taxon>Insecta</taxon>
        <taxon>Pterygota</taxon>
        <taxon>Neoptera</taxon>
        <taxon>Endopterygota</taxon>
        <taxon>Coleoptera</taxon>
        <taxon>Polyphaga</taxon>
        <taxon>Elateriformia</taxon>
        <taxon>Elateroidea</taxon>
        <taxon>Elateridae</taxon>
        <taxon>Agrypninae</taxon>
        <taxon>Pyrophorini</taxon>
        <taxon>Ignelater</taxon>
    </lineage>
</organism>
<dbReference type="SUPFAM" id="SSF51735">
    <property type="entry name" value="NAD(P)-binding Rossmann-fold domains"/>
    <property type="match status" value="1"/>
</dbReference>
<protein>
    <submittedName>
        <fullName evidence="2">Uncharacterized protein</fullName>
    </submittedName>
</protein>
<keyword evidence="3" id="KW-1185">Reference proteome</keyword>
<dbReference type="AlphaFoldDB" id="A0A8K0DAX0"/>
<evidence type="ECO:0000256" key="1">
    <source>
        <dbReference type="SAM" id="SignalP"/>
    </source>
</evidence>
<dbReference type="EMBL" id="VTPC01002345">
    <property type="protein sequence ID" value="KAF2900197.1"/>
    <property type="molecule type" value="Genomic_DNA"/>
</dbReference>
<gene>
    <name evidence="2" type="ORF">ILUMI_05992</name>
</gene>
<name>A0A8K0DAX0_IGNLU</name>
<feature type="signal peptide" evidence="1">
    <location>
        <begin position="1"/>
        <end position="18"/>
    </location>
</feature>
<comment type="caution">
    <text evidence="2">The sequence shown here is derived from an EMBL/GenBank/DDBJ whole genome shotgun (WGS) entry which is preliminary data.</text>
</comment>
<dbReference type="InterPro" id="IPR045010">
    <property type="entry name" value="MDR_fam"/>
</dbReference>
<evidence type="ECO:0000313" key="2">
    <source>
        <dbReference type="EMBL" id="KAF2900197.1"/>
    </source>
</evidence>
<accession>A0A8K0DAX0</accession>
<proteinExistence type="predicted"/>
<sequence>MLLHLLIVTLLYIREGNTQECHYDVIHEQNAVSCVNITTNEQLREEIDNAFSPYGNVTWVIDIFELLYCDMLDFQINEVSFLSQLQQIQIIHSTVRTLSSGNPDEAMNDNVLCSQRIIESNFKENPIGRYVVSNLRWRSITITDEKTAKSDTSSTQIVLDIGELSVLLGHELSIETLPDLGQLPLSLLLGILGMPGCIVIGIAGDDKKGKWLVDELGFDHFINNKRLYLAKTLAQYAPSGVDRYFDNVGG</sequence>
<dbReference type="Proteomes" id="UP000801492">
    <property type="component" value="Unassembled WGS sequence"/>
</dbReference>
<dbReference type="GO" id="GO:0047522">
    <property type="term" value="F:15-oxoprostaglandin 13-reductase [NAD(P)+] activity"/>
    <property type="evidence" value="ECO:0007669"/>
    <property type="project" value="TreeGrafter"/>
</dbReference>
<reference evidence="2" key="1">
    <citation type="submission" date="2019-08" db="EMBL/GenBank/DDBJ databases">
        <title>The genome of the North American firefly Photinus pyralis.</title>
        <authorList>
            <consortium name="Photinus pyralis genome working group"/>
            <person name="Fallon T.R."/>
            <person name="Sander Lower S.E."/>
            <person name="Weng J.-K."/>
        </authorList>
    </citation>
    <scope>NUCLEOTIDE SEQUENCE</scope>
    <source>
        <strain evidence="2">TRF0915ILg1</strain>
        <tissue evidence="2">Whole body</tissue>
    </source>
</reference>
<dbReference type="PANTHER" id="PTHR43205:SF7">
    <property type="entry name" value="PROSTAGLANDIN REDUCTASE 1"/>
    <property type="match status" value="1"/>
</dbReference>
<dbReference type="OrthoDB" id="809632at2759"/>
<dbReference type="InterPro" id="IPR036291">
    <property type="entry name" value="NAD(P)-bd_dom_sf"/>
</dbReference>